<protein>
    <submittedName>
        <fullName evidence="2">Uncharacterized protein</fullName>
    </submittedName>
</protein>
<organism evidence="2">
    <name type="scientific">Eutreptiella gymnastica</name>
    <dbReference type="NCBI Taxonomy" id="73025"/>
    <lineage>
        <taxon>Eukaryota</taxon>
        <taxon>Discoba</taxon>
        <taxon>Euglenozoa</taxon>
        <taxon>Euglenida</taxon>
        <taxon>Spirocuta</taxon>
        <taxon>Euglenophyceae</taxon>
        <taxon>Eutreptiales</taxon>
        <taxon>Eutreptiaceae</taxon>
        <taxon>Eutreptiella</taxon>
    </lineage>
</organism>
<gene>
    <name evidence="2" type="ORF">EGYM00392_LOCUS30230</name>
</gene>
<evidence type="ECO:0000256" key="1">
    <source>
        <dbReference type="SAM" id="MobiDB-lite"/>
    </source>
</evidence>
<dbReference type="AlphaFoldDB" id="A0A7S1NGY5"/>
<feature type="region of interest" description="Disordered" evidence="1">
    <location>
        <begin position="1"/>
        <end position="36"/>
    </location>
</feature>
<name>A0A7S1NGY5_9EUGL</name>
<proteinExistence type="predicted"/>
<reference evidence="2" key="1">
    <citation type="submission" date="2021-01" db="EMBL/GenBank/DDBJ databases">
        <authorList>
            <person name="Corre E."/>
            <person name="Pelletier E."/>
            <person name="Niang G."/>
            <person name="Scheremetjew M."/>
            <person name="Finn R."/>
            <person name="Kale V."/>
            <person name="Holt S."/>
            <person name="Cochrane G."/>
            <person name="Meng A."/>
            <person name="Brown T."/>
            <person name="Cohen L."/>
        </authorList>
    </citation>
    <scope>NUCLEOTIDE SEQUENCE</scope>
    <source>
        <strain evidence="2">NIES-381</strain>
    </source>
</reference>
<evidence type="ECO:0000313" key="2">
    <source>
        <dbReference type="EMBL" id="CAD9019116.1"/>
    </source>
</evidence>
<sequence length="147" mass="15905">MTHMRSHPLPETDPVAGGVSALRAGDPPRDEMSQEETEACHLWQLLCVASDSKANTCQTGQVPSRKSSKRVFSCRVHAGQRLPPRPNKTTGHTELVGCTSDAGGSAVTWVEGSRASIPDQLGQVQRERSSWPRRHPYHQSPQATGGA</sequence>
<dbReference type="EMBL" id="HBGA01081104">
    <property type="protein sequence ID" value="CAD9019116.1"/>
    <property type="molecule type" value="Transcribed_RNA"/>
</dbReference>
<feature type="region of interest" description="Disordered" evidence="1">
    <location>
        <begin position="113"/>
        <end position="147"/>
    </location>
</feature>
<accession>A0A7S1NGY5</accession>